<organism evidence="4 5">
    <name type="scientific">Olea europaea subsp. europaea</name>
    <dbReference type="NCBI Taxonomy" id="158383"/>
    <lineage>
        <taxon>Eukaryota</taxon>
        <taxon>Viridiplantae</taxon>
        <taxon>Streptophyta</taxon>
        <taxon>Embryophyta</taxon>
        <taxon>Tracheophyta</taxon>
        <taxon>Spermatophyta</taxon>
        <taxon>Magnoliopsida</taxon>
        <taxon>eudicotyledons</taxon>
        <taxon>Gunneridae</taxon>
        <taxon>Pentapetalae</taxon>
        <taxon>asterids</taxon>
        <taxon>lamiids</taxon>
        <taxon>Lamiales</taxon>
        <taxon>Oleaceae</taxon>
        <taxon>Oleeae</taxon>
        <taxon>Olea</taxon>
    </lineage>
</organism>
<dbReference type="PANTHER" id="PTHR31730">
    <property type="entry name" value="OS01G0873900 PROTEIN"/>
    <property type="match status" value="1"/>
</dbReference>
<comment type="caution">
    <text evidence="4">The sequence shown here is derived from an EMBL/GenBank/DDBJ whole genome shotgun (WGS) entry which is preliminary data.</text>
</comment>
<dbReference type="Pfam" id="PF05003">
    <property type="entry name" value="DUF668"/>
    <property type="match status" value="1"/>
</dbReference>
<name>A0A8S0PM15_OLEEU</name>
<evidence type="ECO:0000313" key="4">
    <source>
        <dbReference type="EMBL" id="CAA2954466.1"/>
    </source>
</evidence>
<evidence type="ECO:0000259" key="2">
    <source>
        <dbReference type="Pfam" id="PF05003"/>
    </source>
</evidence>
<dbReference type="PANTHER" id="PTHR31730:SF2">
    <property type="entry name" value="PROTEIN PSK SIMULATOR 3"/>
    <property type="match status" value="1"/>
</dbReference>
<feature type="region of interest" description="Disordered" evidence="1">
    <location>
        <begin position="511"/>
        <end position="552"/>
    </location>
</feature>
<protein>
    <submittedName>
        <fullName evidence="4">Uncharacterized protein</fullName>
    </submittedName>
</protein>
<accession>A0A8S0PM15</accession>
<evidence type="ECO:0000313" key="5">
    <source>
        <dbReference type="Proteomes" id="UP000594638"/>
    </source>
</evidence>
<dbReference type="Gramene" id="OE9A040858T2">
    <property type="protein sequence ID" value="OE9A040858C2"/>
    <property type="gene ID" value="OE9A040858"/>
</dbReference>
<dbReference type="GO" id="GO:0045927">
    <property type="term" value="P:positive regulation of growth"/>
    <property type="evidence" value="ECO:0007669"/>
    <property type="project" value="InterPro"/>
</dbReference>
<reference evidence="4 5" key="1">
    <citation type="submission" date="2019-12" db="EMBL/GenBank/DDBJ databases">
        <authorList>
            <person name="Alioto T."/>
            <person name="Alioto T."/>
            <person name="Gomez Garrido J."/>
        </authorList>
    </citation>
    <scope>NUCLEOTIDE SEQUENCE [LARGE SCALE GENOMIC DNA]</scope>
</reference>
<evidence type="ECO:0000259" key="3">
    <source>
        <dbReference type="Pfam" id="PF11961"/>
    </source>
</evidence>
<feature type="domain" description="DUF3475" evidence="3">
    <location>
        <begin position="135"/>
        <end position="191"/>
    </location>
</feature>
<dbReference type="InterPro" id="IPR045021">
    <property type="entry name" value="PSI1/2/3"/>
</dbReference>
<feature type="region of interest" description="Disordered" evidence="1">
    <location>
        <begin position="1"/>
        <end position="47"/>
    </location>
</feature>
<feature type="domain" description="DUF668" evidence="2">
    <location>
        <begin position="358"/>
        <end position="443"/>
    </location>
</feature>
<proteinExistence type="predicted"/>
<dbReference type="EMBL" id="CACTIH010000116">
    <property type="protein sequence ID" value="CAA2954466.1"/>
    <property type="molecule type" value="Genomic_DNA"/>
</dbReference>
<evidence type="ECO:0000256" key="1">
    <source>
        <dbReference type="SAM" id="MobiDB-lite"/>
    </source>
</evidence>
<gene>
    <name evidence="4" type="ORF">OLEA9_A040858</name>
</gene>
<dbReference type="AlphaFoldDB" id="A0A8S0PM15"/>
<dbReference type="InterPro" id="IPR007700">
    <property type="entry name" value="DUF668"/>
</dbReference>
<dbReference type="OrthoDB" id="2020544at2759"/>
<keyword evidence="5" id="KW-1185">Reference proteome</keyword>
<dbReference type="Pfam" id="PF11961">
    <property type="entry name" value="DUF3475"/>
    <property type="match status" value="1"/>
</dbReference>
<dbReference type="InterPro" id="IPR021864">
    <property type="entry name" value="DUF3475"/>
</dbReference>
<dbReference type="Proteomes" id="UP000594638">
    <property type="component" value="Unassembled WGS sequence"/>
</dbReference>
<feature type="compositionally biased region" description="Low complexity" evidence="1">
    <location>
        <begin position="533"/>
        <end position="546"/>
    </location>
</feature>
<sequence length="574" mass="64019">MGALCSKAPTTPNPYAQRGRAPEKQYYQRQQAQVDDSKIVMSPPTGKETLENQVVKESPRLSSRYSSISDDEFYDGIPRYQRSPSRRSRSTRVTKVSEVGSLLGKAGSAGLERAAGVLNTAFASGAANKNSELSILAFEIANTIVKGSSLMQSLSRRSIRQLKEVVLPAEAVRQLISEDMDELLRIVAADKREELKVFLGEVVRFGNRCKDPQWHDLDRFFEKRSRDRTPQNQLRETAESVMEQLMILVQLTAELYQELHALDTFEQDYRLKRIEEIRLSVIQRGDKDGLAVLAAELKSQKKLVKNLKKKSLWSRSLDEVMEKLVDIVLFLNQEINNIFGSPAVGETVEKGSANNKQRLGPAGLALHYANIILLIDSIVVRPSSMPPNARDTLYQSLPPSLKSPLKSKLQSFHVQKELTVTEIQEEMEKTLQWLVPVATSTAKAHHGFGWVGEWGNTGSDLNRKSVGPIDIMQIETLHHADRQKTEAYILELLLWLNYLVTQSKARVNSSEVVTRVVRSPASSPPRGTDLPSDSKAASSSTSASTTEENDKNSLVINSTVDYVLGEEKAFDVDA</sequence>